<evidence type="ECO:0000256" key="1">
    <source>
        <dbReference type="SAM" id="MobiDB-lite"/>
    </source>
</evidence>
<sequence length="194" mass="22518">MKVAIVWICAVASLCGSIDGNVLRTDGDERRQPQIVDAATDRAVMAPDEDSADSENKIEENFETTTEFEKLMESNVNRHRSTTRRTIDPEQVLAEIQKRITTTWRPRPQPSVSTRDEQFEPTPETTTEYKYKDLIKPYIIPQPYYVPMKHVAGTHYVKVDRGQNEHERVIEDYKKYFDRDSRPAQPDYAPPPKF</sequence>
<accession>A0A1Q3FMZ8</accession>
<feature type="region of interest" description="Disordered" evidence="1">
    <location>
        <begin position="104"/>
        <end position="125"/>
    </location>
</feature>
<feature type="chain" id="PRO_5012637054" evidence="2">
    <location>
        <begin position="21"/>
        <end position="194"/>
    </location>
</feature>
<evidence type="ECO:0000313" key="3">
    <source>
        <dbReference type="EMBL" id="JAV28912.1"/>
    </source>
</evidence>
<dbReference type="AlphaFoldDB" id="A0A1Q3FMZ8"/>
<protein>
    <submittedName>
        <fullName evidence="3">Putative conserved secreted protein</fullName>
    </submittedName>
</protein>
<reference evidence="3" key="1">
    <citation type="submission" date="2017-01" db="EMBL/GenBank/DDBJ databases">
        <title>A deep insight into the sialotranscriptome of adult male and female Cluex tarsalis mosquitoes.</title>
        <authorList>
            <person name="Ribeiro J.M."/>
            <person name="Moreira F."/>
            <person name="Bernard K.A."/>
            <person name="Calvo E."/>
        </authorList>
    </citation>
    <scope>NUCLEOTIDE SEQUENCE</scope>
    <source>
        <strain evidence="3">Kern County</strain>
        <tissue evidence="3">Salivary glands</tissue>
    </source>
</reference>
<proteinExistence type="predicted"/>
<feature type="signal peptide" evidence="2">
    <location>
        <begin position="1"/>
        <end position="20"/>
    </location>
</feature>
<name>A0A1Q3FMZ8_CULTA</name>
<evidence type="ECO:0000256" key="2">
    <source>
        <dbReference type="SAM" id="SignalP"/>
    </source>
</evidence>
<dbReference type="EMBL" id="GFDL01006133">
    <property type="protein sequence ID" value="JAV28912.1"/>
    <property type="molecule type" value="Transcribed_RNA"/>
</dbReference>
<keyword evidence="2" id="KW-0732">Signal</keyword>
<organism evidence="3">
    <name type="scientific">Culex tarsalis</name>
    <name type="common">Encephalitis mosquito</name>
    <dbReference type="NCBI Taxonomy" id="7177"/>
    <lineage>
        <taxon>Eukaryota</taxon>
        <taxon>Metazoa</taxon>
        <taxon>Ecdysozoa</taxon>
        <taxon>Arthropoda</taxon>
        <taxon>Hexapoda</taxon>
        <taxon>Insecta</taxon>
        <taxon>Pterygota</taxon>
        <taxon>Neoptera</taxon>
        <taxon>Endopterygota</taxon>
        <taxon>Diptera</taxon>
        <taxon>Nematocera</taxon>
        <taxon>Culicoidea</taxon>
        <taxon>Culicidae</taxon>
        <taxon>Culicinae</taxon>
        <taxon>Culicini</taxon>
        <taxon>Culex</taxon>
        <taxon>Culex</taxon>
    </lineage>
</organism>